<gene>
    <name evidence="2" type="ORF">GCM10023335_22620</name>
</gene>
<comment type="caution">
    <text evidence="2">The sequence shown here is derived from an EMBL/GenBank/DDBJ whole genome shotgun (WGS) entry which is preliminary data.</text>
</comment>
<dbReference type="RefSeq" id="WP_345645573.1">
    <property type="nucleotide sequence ID" value="NZ_BAABKB010000004.1"/>
</dbReference>
<dbReference type="PANTHER" id="PTHR21310">
    <property type="entry name" value="AMINOGLYCOSIDE PHOSPHOTRANSFERASE-RELATED-RELATED"/>
    <property type="match status" value="1"/>
</dbReference>
<organism evidence="2 3">
    <name type="scientific">Streptomyces siamensis</name>
    <dbReference type="NCBI Taxonomy" id="1274986"/>
    <lineage>
        <taxon>Bacteria</taxon>
        <taxon>Bacillati</taxon>
        <taxon>Actinomycetota</taxon>
        <taxon>Actinomycetes</taxon>
        <taxon>Kitasatosporales</taxon>
        <taxon>Streptomycetaceae</taxon>
        <taxon>Streptomyces</taxon>
    </lineage>
</organism>
<evidence type="ECO:0000259" key="1">
    <source>
        <dbReference type="Pfam" id="PF01636"/>
    </source>
</evidence>
<evidence type="ECO:0000313" key="2">
    <source>
        <dbReference type="EMBL" id="GAA5005645.1"/>
    </source>
</evidence>
<sequence>MRSFAAAEDLSAVVREALGEDCRIVGADRLRGGSKKGVYRVRLAGAGTASVIVYSWAQEENFWPGTSDDDGADPFAPASGLVPFLSAQRELSEIGACVPRVLWADGSGRRHGADVAVVEDIPGGTLEALFETDPARAATALDHLAGTVRLMHRHQAPRYGRVDLLERGGVSLGDSCEQVVLDRALRDLDEAAGRDARIESVRTRLDDRLRELRALVAPRGEFGLIHGELGPDHVLVNAEGQAVLIDIEGLMFFDIEWEHVFLSLRFGERYPALARPGLDRRRLDLYTTAMRLSLVAGPLRLLDGDFPDREFMRGIAEHNLQETLALLP</sequence>
<name>A0ABP9IPW8_9ACTN</name>
<dbReference type="InterPro" id="IPR011009">
    <property type="entry name" value="Kinase-like_dom_sf"/>
</dbReference>
<dbReference type="EMBL" id="BAABKB010000004">
    <property type="protein sequence ID" value="GAA5005645.1"/>
    <property type="molecule type" value="Genomic_DNA"/>
</dbReference>
<evidence type="ECO:0000313" key="3">
    <source>
        <dbReference type="Proteomes" id="UP001501759"/>
    </source>
</evidence>
<keyword evidence="3" id="KW-1185">Reference proteome</keyword>
<feature type="domain" description="Aminoglycoside phosphotransferase" evidence="1">
    <location>
        <begin position="80"/>
        <end position="285"/>
    </location>
</feature>
<accession>A0ABP9IPW8</accession>
<proteinExistence type="predicted"/>
<protein>
    <submittedName>
        <fullName evidence="2">Phosphotransferase</fullName>
    </submittedName>
</protein>
<dbReference type="Pfam" id="PF01636">
    <property type="entry name" value="APH"/>
    <property type="match status" value="1"/>
</dbReference>
<dbReference type="PANTHER" id="PTHR21310:SF15">
    <property type="entry name" value="AMINOGLYCOSIDE PHOSPHOTRANSFERASE DOMAIN-CONTAINING PROTEIN"/>
    <property type="match status" value="1"/>
</dbReference>
<dbReference type="InterPro" id="IPR002575">
    <property type="entry name" value="Aminoglycoside_PTrfase"/>
</dbReference>
<dbReference type="SUPFAM" id="SSF56112">
    <property type="entry name" value="Protein kinase-like (PK-like)"/>
    <property type="match status" value="1"/>
</dbReference>
<dbReference type="Proteomes" id="UP001501759">
    <property type="component" value="Unassembled WGS sequence"/>
</dbReference>
<reference evidence="3" key="1">
    <citation type="journal article" date="2019" name="Int. J. Syst. Evol. Microbiol.">
        <title>The Global Catalogue of Microorganisms (GCM) 10K type strain sequencing project: providing services to taxonomists for standard genome sequencing and annotation.</title>
        <authorList>
            <consortium name="The Broad Institute Genomics Platform"/>
            <consortium name="The Broad Institute Genome Sequencing Center for Infectious Disease"/>
            <person name="Wu L."/>
            <person name="Ma J."/>
        </authorList>
    </citation>
    <scope>NUCLEOTIDE SEQUENCE [LARGE SCALE GENOMIC DNA]</scope>
    <source>
        <strain evidence="3">JCM 18409</strain>
    </source>
</reference>
<dbReference type="InterPro" id="IPR051678">
    <property type="entry name" value="AGP_Transferase"/>
</dbReference>
<dbReference type="Gene3D" id="3.90.1200.10">
    <property type="match status" value="1"/>
</dbReference>